<gene>
    <name evidence="1" type="ORF">CCH01_03290</name>
</gene>
<dbReference type="Proteomes" id="UP000190476">
    <property type="component" value="Chromosome I"/>
</dbReference>
<organism evidence="1 2">
    <name type="scientific">Clostridium chauvoei JF4335</name>
    <dbReference type="NCBI Taxonomy" id="1351755"/>
    <lineage>
        <taxon>Bacteria</taxon>
        <taxon>Bacillati</taxon>
        <taxon>Bacillota</taxon>
        <taxon>Clostridia</taxon>
        <taxon>Eubacteriales</taxon>
        <taxon>Clostridiaceae</taxon>
        <taxon>Clostridium</taxon>
    </lineage>
</organism>
<evidence type="ECO:0000313" key="1">
    <source>
        <dbReference type="EMBL" id="SLK12445.1"/>
    </source>
</evidence>
<dbReference type="RefSeq" id="WP_079481065.1">
    <property type="nucleotide sequence ID" value="NZ_CBML010000006.1"/>
</dbReference>
<keyword evidence="2" id="KW-1185">Reference proteome</keyword>
<sequence length="224" mass="26653">MRQNYDSFDYWENLISENKTIRGHMFMDTPPTEKSLYIHTLIYCRNNGLNNVWSYFPNEKALLGYIQYSFLQEAFYKWIYGKDRLILRVPNTPVEKVISDAQSSRKISEEEASLMIKQLDMLKKCWDLPTEKVLPEILKFVREFNRVWYGDHTEFLYIKIFKSAEDLGEFVISSSYMTSTTSDFEKRVTVDIDNWREICKNAVVDRRIGEKFKDILLKSLTEVI</sequence>
<dbReference type="OrthoDB" id="1677987at2"/>
<protein>
    <submittedName>
        <fullName evidence="1">Uncharacterized protein</fullName>
    </submittedName>
</protein>
<name>A0A1U6IWN1_9CLOT</name>
<dbReference type="EMBL" id="LT799839">
    <property type="protein sequence ID" value="SLK12445.1"/>
    <property type="molecule type" value="Genomic_DNA"/>
</dbReference>
<reference evidence="2" key="1">
    <citation type="submission" date="2017-03" db="EMBL/GenBank/DDBJ databases">
        <authorList>
            <person name="Falquet L."/>
            <person name="Falquet L."/>
        </authorList>
    </citation>
    <scope>NUCLEOTIDE SEQUENCE [LARGE SCALE GENOMIC DNA]</scope>
</reference>
<dbReference type="AlphaFoldDB" id="A0A1U6IWN1"/>
<accession>A0A1U6IWN1</accession>
<evidence type="ECO:0000313" key="2">
    <source>
        <dbReference type="Proteomes" id="UP000190476"/>
    </source>
</evidence>
<proteinExistence type="predicted"/>